<feature type="transmembrane region" description="Helical" evidence="9">
    <location>
        <begin position="447"/>
        <end position="468"/>
    </location>
</feature>
<feature type="compositionally biased region" description="Basic and acidic residues" evidence="8">
    <location>
        <begin position="502"/>
        <end position="520"/>
    </location>
</feature>
<feature type="domain" description="Major facilitator superfamily (MFS) profile" evidence="10">
    <location>
        <begin position="29"/>
        <end position="472"/>
    </location>
</feature>
<evidence type="ECO:0000256" key="9">
    <source>
        <dbReference type="SAM" id="Phobius"/>
    </source>
</evidence>
<dbReference type="PANTHER" id="PTHR48022">
    <property type="entry name" value="PLASTIDIC GLUCOSE TRANSPORTER 4"/>
    <property type="match status" value="1"/>
</dbReference>
<comment type="similarity">
    <text evidence="2 7">Belongs to the major facilitator superfamily. Sugar transporter (TC 2.A.1.1) family.</text>
</comment>
<feature type="transmembrane region" description="Helical" evidence="9">
    <location>
        <begin position="418"/>
        <end position="435"/>
    </location>
</feature>
<dbReference type="InterPro" id="IPR050360">
    <property type="entry name" value="MFS_Sugar_Transporters"/>
</dbReference>
<dbReference type="InterPro" id="IPR003663">
    <property type="entry name" value="Sugar/inositol_transpt"/>
</dbReference>
<dbReference type="Pfam" id="PF00083">
    <property type="entry name" value="Sugar_tr"/>
    <property type="match status" value="1"/>
</dbReference>
<evidence type="ECO:0000259" key="10">
    <source>
        <dbReference type="PROSITE" id="PS50850"/>
    </source>
</evidence>
<dbReference type="PROSITE" id="PS00217">
    <property type="entry name" value="SUGAR_TRANSPORT_2"/>
    <property type="match status" value="1"/>
</dbReference>
<dbReference type="AlphaFoldDB" id="A0A060T463"/>
<dbReference type="InterPro" id="IPR005829">
    <property type="entry name" value="Sugar_transporter_CS"/>
</dbReference>
<feature type="transmembrane region" description="Helical" evidence="9">
    <location>
        <begin position="280"/>
        <end position="302"/>
    </location>
</feature>
<dbReference type="InterPro" id="IPR020846">
    <property type="entry name" value="MFS_dom"/>
</dbReference>
<dbReference type="PROSITE" id="PS00216">
    <property type="entry name" value="SUGAR_TRANSPORT_1"/>
    <property type="match status" value="1"/>
</dbReference>
<keyword evidence="5 9" id="KW-1133">Transmembrane helix</keyword>
<dbReference type="PANTHER" id="PTHR48022:SF23">
    <property type="entry name" value="MAJOR FACILITATOR SUPERFAMILY (MFS) PROFILE DOMAIN-CONTAINING PROTEIN"/>
    <property type="match status" value="1"/>
</dbReference>
<evidence type="ECO:0000256" key="1">
    <source>
        <dbReference type="ARBA" id="ARBA00004141"/>
    </source>
</evidence>
<name>A0A060T463_BLAAD</name>
<reference evidence="11" key="1">
    <citation type="submission" date="2014-02" db="EMBL/GenBank/DDBJ databases">
        <authorList>
            <person name="Genoscope - CEA"/>
        </authorList>
    </citation>
    <scope>NUCLEOTIDE SEQUENCE</scope>
    <source>
        <strain evidence="11">LS3</strain>
    </source>
</reference>
<feature type="transmembrane region" description="Helical" evidence="9">
    <location>
        <begin position="379"/>
        <end position="406"/>
    </location>
</feature>
<comment type="subcellular location">
    <subcellularLocation>
        <location evidence="1">Membrane</location>
        <topology evidence="1">Multi-pass membrane protein</topology>
    </subcellularLocation>
</comment>
<dbReference type="GO" id="GO:0005351">
    <property type="term" value="F:carbohydrate:proton symporter activity"/>
    <property type="evidence" value="ECO:0007669"/>
    <property type="project" value="TreeGrafter"/>
</dbReference>
<evidence type="ECO:0000256" key="5">
    <source>
        <dbReference type="ARBA" id="ARBA00022989"/>
    </source>
</evidence>
<evidence type="ECO:0000256" key="7">
    <source>
        <dbReference type="RuleBase" id="RU003346"/>
    </source>
</evidence>
<feature type="transmembrane region" description="Helical" evidence="9">
    <location>
        <begin position="21"/>
        <end position="42"/>
    </location>
</feature>
<dbReference type="FunFam" id="1.20.1250.20:FF:000026">
    <property type="entry name" value="MFS quinate transporter QutD"/>
    <property type="match status" value="1"/>
</dbReference>
<proteinExistence type="inferred from homology"/>
<accession>A0A060T463</accession>
<dbReference type="EMBL" id="HG937693">
    <property type="protein sequence ID" value="CDP35594.1"/>
    <property type="molecule type" value="Genomic_DNA"/>
</dbReference>
<evidence type="ECO:0000313" key="11">
    <source>
        <dbReference type="EMBL" id="CDP35594.1"/>
    </source>
</evidence>
<evidence type="ECO:0000256" key="4">
    <source>
        <dbReference type="ARBA" id="ARBA00022692"/>
    </source>
</evidence>
<protein>
    <submittedName>
        <fullName evidence="11">ARAD1C39094p</fullName>
    </submittedName>
</protein>
<feature type="transmembrane region" description="Helical" evidence="9">
    <location>
        <begin position="347"/>
        <end position="367"/>
    </location>
</feature>
<feature type="transmembrane region" description="Helical" evidence="9">
    <location>
        <begin position="322"/>
        <end position="340"/>
    </location>
</feature>
<reference evidence="11" key="2">
    <citation type="submission" date="2014-06" db="EMBL/GenBank/DDBJ databases">
        <title>The complete genome of Blastobotrys (Arxula) adeninivorans LS3 - a yeast of biotechnological interest.</title>
        <authorList>
            <person name="Kunze G."/>
            <person name="Gaillardin C."/>
            <person name="Czernicka M."/>
            <person name="Durrens P."/>
            <person name="Martin T."/>
            <person name="Boer E."/>
            <person name="Gabaldon T."/>
            <person name="Cruz J."/>
            <person name="Talla E."/>
            <person name="Marck C."/>
            <person name="Goffeau A."/>
            <person name="Barbe V."/>
            <person name="Baret P."/>
            <person name="Baronian K."/>
            <person name="Beier S."/>
            <person name="Bleykasten C."/>
            <person name="Bode R."/>
            <person name="Casaregola S."/>
            <person name="Despons L."/>
            <person name="Fairhead C."/>
            <person name="Giersberg M."/>
            <person name="Gierski P."/>
            <person name="Hahnel U."/>
            <person name="Hartmann A."/>
            <person name="Jankowska D."/>
            <person name="Jubin C."/>
            <person name="Jung P."/>
            <person name="Lafontaine I."/>
            <person name="Leh-Louis V."/>
            <person name="Lemaire M."/>
            <person name="Marcet-Houben M."/>
            <person name="Mascher M."/>
            <person name="Morel G."/>
            <person name="Richard G.-F."/>
            <person name="Riechen J."/>
            <person name="Sacerdot C."/>
            <person name="Sarkar A."/>
            <person name="Savel G."/>
            <person name="Schacherer J."/>
            <person name="Sherman D."/>
            <person name="Straub M.-L."/>
            <person name="Stein N."/>
            <person name="Thierry A."/>
            <person name="Trautwein-Schult A."/>
            <person name="Westhof E."/>
            <person name="Worch S."/>
            <person name="Dujon B."/>
            <person name="Souciet J.-L."/>
            <person name="Wincker P."/>
            <person name="Scholz U."/>
            <person name="Neuveglise N."/>
        </authorList>
    </citation>
    <scope>NUCLEOTIDE SEQUENCE</scope>
    <source>
        <strain evidence="11">LS3</strain>
    </source>
</reference>
<dbReference type="InterPro" id="IPR036259">
    <property type="entry name" value="MFS_trans_sf"/>
</dbReference>
<evidence type="ECO:0000256" key="3">
    <source>
        <dbReference type="ARBA" id="ARBA00022448"/>
    </source>
</evidence>
<feature type="region of interest" description="Disordered" evidence="8">
    <location>
        <begin position="500"/>
        <end position="520"/>
    </location>
</feature>
<feature type="transmembrane region" description="Helical" evidence="9">
    <location>
        <begin position="158"/>
        <end position="176"/>
    </location>
</feature>
<evidence type="ECO:0000256" key="2">
    <source>
        <dbReference type="ARBA" id="ARBA00010992"/>
    </source>
</evidence>
<dbReference type="Gene3D" id="1.20.1250.20">
    <property type="entry name" value="MFS general substrate transporter like domains"/>
    <property type="match status" value="1"/>
</dbReference>
<dbReference type="NCBIfam" id="TIGR00879">
    <property type="entry name" value="SP"/>
    <property type="match status" value="1"/>
</dbReference>
<evidence type="ECO:0000256" key="6">
    <source>
        <dbReference type="ARBA" id="ARBA00023136"/>
    </source>
</evidence>
<feature type="transmembrane region" description="Helical" evidence="9">
    <location>
        <begin position="196"/>
        <end position="212"/>
    </location>
</feature>
<feature type="transmembrane region" description="Helical" evidence="9">
    <location>
        <begin position="124"/>
        <end position="146"/>
    </location>
</feature>
<dbReference type="PhylomeDB" id="A0A060T463"/>
<dbReference type="PRINTS" id="PR00171">
    <property type="entry name" value="SUGRTRNSPORT"/>
</dbReference>
<gene>
    <name evidence="11" type="ORF">GNLVRS02_ARAD1C39094g</name>
</gene>
<keyword evidence="3 7" id="KW-0813">Transport</keyword>
<dbReference type="PROSITE" id="PS50850">
    <property type="entry name" value="MFS"/>
    <property type="match status" value="1"/>
</dbReference>
<keyword evidence="6 9" id="KW-0472">Membrane</keyword>
<dbReference type="GO" id="GO:0016020">
    <property type="term" value="C:membrane"/>
    <property type="evidence" value="ECO:0007669"/>
    <property type="project" value="UniProtKB-SubCell"/>
</dbReference>
<feature type="transmembrane region" description="Helical" evidence="9">
    <location>
        <begin position="74"/>
        <end position="92"/>
    </location>
</feature>
<keyword evidence="4 9" id="KW-0812">Transmembrane</keyword>
<organism evidence="11">
    <name type="scientific">Blastobotrys adeninivorans</name>
    <name type="common">Yeast</name>
    <name type="synonym">Arxula adeninivorans</name>
    <dbReference type="NCBI Taxonomy" id="409370"/>
    <lineage>
        <taxon>Eukaryota</taxon>
        <taxon>Fungi</taxon>
        <taxon>Dikarya</taxon>
        <taxon>Ascomycota</taxon>
        <taxon>Saccharomycotina</taxon>
        <taxon>Dipodascomycetes</taxon>
        <taxon>Dipodascales</taxon>
        <taxon>Trichomonascaceae</taxon>
        <taxon>Blastobotrys</taxon>
    </lineage>
</organism>
<evidence type="ECO:0000256" key="8">
    <source>
        <dbReference type="SAM" id="MobiDB-lite"/>
    </source>
</evidence>
<dbReference type="SUPFAM" id="SSF103473">
    <property type="entry name" value="MFS general substrate transporter"/>
    <property type="match status" value="1"/>
</dbReference>
<feature type="transmembrane region" description="Helical" evidence="9">
    <location>
        <begin position="99"/>
        <end position="118"/>
    </location>
</feature>
<sequence length="520" mass="56915">MNDTESQIDQSPLRYKPKNKLALLRIVAATCVACSGGLMWGYDSGVISGVLSLESFHKHFDVAKGDSKVSSTSVSLLQAGGFFGALFMSPIAERFGRRMTMIATACVFLIGAIMQVAGGGGLPLFYVGRVVAGLGVGGATMVIPTYVAEVVPKNIRGLLMGLWQFFIVTGVTVSYWVDYGVNLHMTGDSQWRTPLGVQMVPAGMLIAGALVLKESPRWLTKHHQESRGLENLAYLRGLSPDHPDVQAEYQEIYVSIVHEREVSGDATWREMILPGNRKRVLLGFIIMCCQQFSGTNAIGYYAPQIFEAVGVSSTSTGLFATGLYGVVKMVMTMLLCLIAIERLGRKVCLVGGGFLMGGFMVTIGALLKTHPPDSTELSSASYGMVVCIYLYVTAYCFSWGPVPWIYASEIYPNRLREYCVALCSASQWLFNFVVTEFSPYALNSMGWGIFILFAGFNFANMLFALFFLPETTNKTLEEMDKIFGVPTAIDNEQVRSAAAQEASDKHGTEFVENVEHHNKS</sequence>
<dbReference type="InterPro" id="IPR005828">
    <property type="entry name" value="MFS_sugar_transport-like"/>
</dbReference>